<dbReference type="Proteomes" id="UP000326857">
    <property type="component" value="Unassembled WGS sequence"/>
</dbReference>
<proteinExistence type="predicted"/>
<sequence length="111" mass="12442">MPRSAASPIGLQSPRHNGKSGAADRRCWEDSMCNRYRPSARQAAVMRACDFEPLYPQDETYQVPRAIFPTGKKTARHGLVVRRSAQGNRPLESVAMERASRPRCRASATQR</sequence>
<feature type="region of interest" description="Disordered" evidence="1">
    <location>
        <begin position="1"/>
        <end position="24"/>
    </location>
</feature>
<gene>
    <name evidence="2" type="ORF">SPHINGO391_520162</name>
</gene>
<evidence type="ECO:0000256" key="1">
    <source>
        <dbReference type="SAM" id="MobiDB-lite"/>
    </source>
</evidence>
<name>A0A5E8APE4_9SPHN</name>
<dbReference type="AlphaFoldDB" id="A0A5E8APE4"/>
<feature type="region of interest" description="Disordered" evidence="1">
    <location>
        <begin position="84"/>
        <end position="111"/>
    </location>
</feature>
<dbReference type="EMBL" id="CABVLI010000048">
    <property type="protein sequence ID" value="VVT31407.1"/>
    <property type="molecule type" value="Genomic_DNA"/>
</dbReference>
<reference evidence="2 3" key="1">
    <citation type="submission" date="2019-09" db="EMBL/GenBank/DDBJ databases">
        <authorList>
            <person name="Dittami M. S."/>
        </authorList>
    </citation>
    <scope>NUCLEOTIDE SEQUENCE [LARGE SCALE GENOMIC DNA]</scope>
    <source>
        <strain evidence="2">SPHINGO391</strain>
    </source>
</reference>
<evidence type="ECO:0000313" key="2">
    <source>
        <dbReference type="EMBL" id="VVT31407.1"/>
    </source>
</evidence>
<organism evidence="2 3">
    <name type="scientific">Sphingomonas aurantiaca</name>
    <dbReference type="NCBI Taxonomy" id="185949"/>
    <lineage>
        <taxon>Bacteria</taxon>
        <taxon>Pseudomonadati</taxon>
        <taxon>Pseudomonadota</taxon>
        <taxon>Alphaproteobacteria</taxon>
        <taxon>Sphingomonadales</taxon>
        <taxon>Sphingomonadaceae</taxon>
        <taxon>Sphingomonas</taxon>
    </lineage>
</organism>
<evidence type="ECO:0000313" key="3">
    <source>
        <dbReference type="Proteomes" id="UP000326857"/>
    </source>
</evidence>
<protein>
    <submittedName>
        <fullName evidence="2">Uncharacterized protein</fullName>
    </submittedName>
</protein>
<accession>A0A5E8APE4</accession>